<keyword evidence="2" id="KW-0812">Transmembrane</keyword>
<gene>
    <name evidence="3" type="ORF">OE88DRAFT_40362</name>
</gene>
<keyword evidence="4" id="KW-1185">Reference proteome</keyword>
<evidence type="ECO:0000313" key="3">
    <source>
        <dbReference type="EMBL" id="TFK56625.1"/>
    </source>
</evidence>
<dbReference type="EMBL" id="ML213503">
    <property type="protein sequence ID" value="TFK56625.1"/>
    <property type="molecule type" value="Genomic_DNA"/>
</dbReference>
<evidence type="ECO:0000256" key="1">
    <source>
        <dbReference type="SAM" id="MobiDB-lite"/>
    </source>
</evidence>
<feature type="region of interest" description="Disordered" evidence="1">
    <location>
        <begin position="208"/>
        <end position="231"/>
    </location>
</feature>
<accession>A0A5C3NIH9</accession>
<protein>
    <submittedName>
        <fullName evidence="3">Uncharacterized protein</fullName>
    </submittedName>
</protein>
<keyword evidence="2" id="KW-0472">Membrane</keyword>
<proteinExistence type="predicted"/>
<dbReference type="Proteomes" id="UP000305948">
    <property type="component" value="Unassembled WGS sequence"/>
</dbReference>
<evidence type="ECO:0000313" key="4">
    <source>
        <dbReference type="Proteomes" id="UP000305948"/>
    </source>
</evidence>
<name>A0A5C3NIH9_9AGAM</name>
<dbReference type="AlphaFoldDB" id="A0A5C3NIH9"/>
<organism evidence="3 4">
    <name type="scientific">Heliocybe sulcata</name>
    <dbReference type="NCBI Taxonomy" id="5364"/>
    <lineage>
        <taxon>Eukaryota</taxon>
        <taxon>Fungi</taxon>
        <taxon>Dikarya</taxon>
        <taxon>Basidiomycota</taxon>
        <taxon>Agaricomycotina</taxon>
        <taxon>Agaricomycetes</taxon>
        <taxon>Gloeophyllales</taxon>
        <taxon>Gloeophyllaceae</taxon>
        <taxon>Heliocybe</taxon>
    </lineage>
</organism>
<evidence type="ECO:0000256" key="2">
    <source>
        <dbReference type="SAM" id="Phobius"/>
    </source>
</evidence>
<dbReference type="OrthoDB" id="3266475at2759"/>
<feature type="transmembrane region" description="Helical" evidence="2">
    <location>
        <begin position="77"/>
        <end position="98"/>
    </location>
</feature>
<reference evidence="3 4" key="1">
    <citation type="journal article" date="2019" name="Nat. Ecol. Evol.">
        <title>Megaphylogeny resolves global patterns of mushroom evolution.</title>
        <authorList>
            <person name="Varga T."/>
            <person name="Krizsan K."/>
            <person name="Foldi C."/>
            <person name="Dima B."/>
            <person name="Sanchez-Garcia M."/>
            <person name="Sanchez-Ramirez S."/>
            <person name="Szollosi G.J."/>
            <person name="Szarkandi J.G."/>
            <person name="Papp V."/>
            <person name="Albert L."/>
            <person name="Andreopoulos W."/>
            <person name="Angelini C."/>
            <person name="Antonin V."/>
            <person name="Barry K.W."/>
            <person name="Bougher N.L."/>
            <person name="Buchanan P."/>
            <person name="Buyck B."/>
            <person name="Bense V."/>
            <person name="Catcheside P."/>
            <person name="Chovatia M."/>
            <person name="Cooper J."/>
            <person name="Damon W."/>
            <person name="Desjardin D."/>
            <person name="Finy P."/>
            <person name="Geml J."/>
            <person name="Haridas S."/>
            <person name="Hughes K."/>
            <person name="Justo A."/>
            <person name="Karasinski D."/>
            <person name="Kautmanova I."/>
            <person name="Kiss B."/>
            <person name="Kocsube S."/>
            <person name="Kotiranta H."/>
            <person name="LaButti K.M."/>
            <person name="Lechner B.E."/>
            <person name="Liimatainen K."/>
            <person name="Lipzen A."/>
            <person name="Lukacs Z."/>
            <person name="Mihaltcheva S."/>
            <person name="Morgado L.N."/>
            <person name="Niskanen T."/>
            <person name="Noordeloos M.E."/>
            <person name="Ohm R.A."/>
            <person name="Ortiz-Santana B."/>
            <person name="Ovrebo C."/>
            <person name="Racz N."/>
            <person name="Riley R."/>
            <person name="Savchenko A."/>
            <person name="Shiryaev A."/>
            <person name="Soop K."/>
            <person name="Spirin V."/>
            <person name="Szebenyi C."/>
            <person name="Tomsovsky M."/>
            <person name="Tulloss R.E."/>
            <person name="Uehling J."/>
            <person name="Grigoriev I.V."/>
            <person name="Vagvolgyi C."/>
            <person name="Papp T."/>
            <person name="Martin F.M."/>
            <person name="Miettinen O."/>
            <person name="Hibbett D.S."/>
            <person name="Nagy L.G."/>
        </authorList>
    </citation>
    <scope>NUCLEOTIDE SEQUENCE [LARGE SCALE GENOMIC DNA]</scope>
    <source>
        <strain evidence="3 4">OMC1185</strain>
    </source>
</reference>
<keyword evidence="2" id="KW-1133">Transmembrane helix</keyword>
<sequence length="231" mass="24856">MKISTKTKDAMHTSTTSAEISSPTSYLITGTTTNGPTTAPATDIFARPLATSTAAAPIPSTSSSLPGLSGVSTEWKVLGIAVIAISGLAVMVITVVFYDAWSGFLLDILCCGQRKKGADGAEEFVPDWEKRSWEVQLKAQGEDRYPSVEDLAQPRAVVRRPGIVPLDPRPASDVLRCANPFESHLDYQQAPYEHDTGDIIPDPYPQAHVAPSDGRHERTYTVTPNPYDGIA</sequence>